<dbReference type="EMBL" id="CP016172">
    <property type="protein sequence ID" value="ANN77738.1"/>
    <property type="molecule type" value="Genomic_DNA"/>
</dbReference>
<dbReference type="InterPro" id="IPR035906">
    <property type="entry name" value="MetI-like_sf"/>
</dbReference>
<dbReference type="PROSITE" id="PS50928">
    <property type="entry name" value="ABC_TM1"/>
    <property type="match status" value="1"/>
</dbReference>
<keyword evidence="11" id="KW-1185">Reference proteome</keyword>
<evidence type="ECO:0000313" key="10">
    <source>
        <dbReference type="EMBL" id="ANN77738.1"/>
    </source>
</evidence>
<dbReference type="InterPro" id="IPR000515">
    <property type="entry name" value="MetI-like"/>
</dbReference>
<feature type="transmembrane region" description="Helical" evidence="8">
    <location>
        <begin position="146"/>
        <end position="166"/>
    </location>
</feature>
<sequence length="278" mass="30020">MRVARFAPYTSPAEKAWYYALRGIGYGVLAFLLLPIVSIIPLSFSENHFLGYPITGYSLKWYRSLLASPEWITAARNSFIVAPAATLVATVLGVLCALGLQGGDFRGRGAIMAIILSPVVTPIVVVGVGMYFFYADLALNDTYLGLVLAHAILGAPLVVTTVLATLKGYDRRLAMASASLGASGVQTFRRITLPIILPGVLTGAVFAFAVSFDEVVVTLFLAGPRQTTIPRQMFSGIRDDINPTIIALSTVLILLTTALFLVLRWLRHRTDGRARPFG</sequence>
<evidence type="ECO:0000256" key="1">
    <source>
        <dbReference type="ARBA" id="ARBA00004429"/>
    </source>
</evidence>
<keyword evidence="7 8" id="KW-0472">Membrane</keyword>
<organism evidence="10 11">
    <name type="scientific">Bordetella flabilis</name>
    <dbReference type="NCBI Taxonomy" id="463014"/>
    <lineage>
        <taxon>Bacteria</taxon>
        <taxon>Pseudomonadati</taxon>
        <taxon>Pseudomonadota</taxon>
        <taxon>Betaproteobacteria</taxon>
        <taxon>Burkholderiales</taxon>
        <taxon>Alcaligenaceae</taxon>
        <taxon>Bordetella</taxon>
    </lineage>
</organism>
<dbReference type="STRING" id="463014.BAU07_12035"/>
<dbReference type="OrthoDB" id="9815533at2"/>
<comment type="similarity">
    <text evidence="8">Belongs to the binding-protein-dependent transport system permease family.</text>
</comment>
<protein>
    <submittedName>
        <fullName evidence="10">Polyamine ABC transporter permease</fullName>
    </submittedName>
</protein>
<keyword evidence="4" id="KW-0997">Cell inner membrane</keyword>
<dbReference type="GO" id="GO:0055085">
    <property type="term" value="P:transmembrane transport"/>
    <property type="evidence" value="ECO:0007669"/>
    <property type="project" value="InterPro"/>
</dbReference>
<evidence type="ECO:0000256" key="2">
    <source>
        <dbReference type="ARBA" id="ARBA00022448"/>
    </source>
</evidence>
<evidence type="ECO:0000313" key="11">
    <source>
        <dbReference type="Proteomes" id="UP000091926"/>
    </source>
</evidence>
<feature type="domain" description="ABC transmembrane type-1" evidence="9">
    <location>
        <begin position="75"/>
        <end position="263"/>
    </location>
</feature>
<keyword evidence="3" id="KW-1003">Cell membrane</keyword>
<evidence type="ECO:0000256" key="5">
    <source>
        <dbReference type="ARBA" id="ARBA00022692"/>
    </source>
</evidence>
<feature type="transmembrane region" description="Helical" evidence="8">
    <location>
        <begin position="110"/>
        <end position="134"/>
    </location>
</feature>
<evidence type="ECO:0000256" key="7">
    <source>
        <dbReference type="ARBA" id="ARBA00023136"/>
    </source>
</evidence>
<feature type="transmembrane region" description="Helical" evidence="8">
    <location>
        <begin position="195"/>
        <end position="221"/>
    </location>
</feature>
<name>A0A193GDP9_9BORD</name>
<keyword evidence="6 8" id="KW-1133">Transmembrane helix</keyword>
<feature type="transmembrane region" description="Helical" evidence="8">
    <location>
        <begin position="79"/>
        <end position="98"/>
    </location>
</feature>
<dbReference type="Proteomes" id="UP000091926">
    <property type="component" value="Chromosome"/>
</dbReference>
<evidence type="ECO:0000256" key="4">
    <source>
        <dbReference type="ARBA" id="ARBA00022519"/>
    </source>
</evidence>
<keyword evidence="5 8" id="KW-0812">Transmembrane</keyword>
<evidence type="ECO:0000259" key="9">
    <source>
        <dbReference type="PROSITE" id="PS50928"/>
    </source>
</evidence>
<dbReference type="PANTHER" id="PTHR43357:SF4">
    <property type="entry name" value="INNER MEMBRANE ABC TRANSPORTER PERMEASE PROTEIN YDCV"/>
    <property type="match status" value="1"/>
</dbReference>
<comment type="subcellular location">
    <subcellularLocation>
        <location evidence="1">Cell inner membrane</location>
        <topology evidence="1">Multi-pass membrane protein</topology>
    </subcellularLocation>
    <subcellularLocation>
        <location evidence="8">Cell membrane</location>
        <topology evidence="8">Multi-pass membrane protein</topology>
    </subcellularLocation>
</comment>
<dbReference type="CDD" id="cd06261">
    <property type="entry name" value="TM_PBP2"/>
    <property type="match status" value="1"/>
</dbReference>
<dbReference type="Pfam" id="PF00528">
    <property type="entry name" value="BPD_transp_1"/>
    <property type="match status" value="1"/>
</dbReference>
<keyword evidence="2 8" id="KW-0813">Transport</keyword>
<dbReference type="SUPFAM" id="SSF161098">
    <property type="entry name" value="MetI-like"/>
    <property type="match status" value="1"/>
</dbReference>
<evidence type="ECO:0000256" key="6">
    <source>
        <dbReference type="ARBA" id="ARBA00022989"/>
    </source>
</evidence>
<proteinExistence type="inferred from homology"/>
<dbReference type="RefSeq" id="WP_066657848.1">
    <property type="nucleotide sequence ID" value="NZ_CBCSCL010000033.1"/>
</dbReference>
<dbReference type="AlphaFoldDB" id="A0A193GDP9"/>
<dbReference type="GO" id="GO:0005886">
    <property type="term" value="C:plasma membrane"/>
    <property type="evidence" value="ECO:0007669"/>
    <property type="project" value="UniProtKB-SubCell"/>
</dbReference>
<dbReference type="PANTHER" id="PTHR43357">
    <property type="entry name" value="INNER MEMBRANE ABC TRANSPORTER PERMEASE PROTEIN YDCV"/>
    <property type="match status" value="1"/>
</dbReference>
<gene>
    <name evidence="10" type="ORF">BAU07_12035</name>
</gene>
<evidence type="ECO:0000256" key="8">
    <source>
        <dbReference type="RuleBase" id="RU363032"/>
    </source>
</evidence>
<accession>A0A193GDP9</accession>
<dbReference type="KEGG" id="bfz:BAU07_12035"/>
<evidence type="ECO:0000256" key="3">
    <source>
        <dbReference type="ARBA" id="ARBA00022475"/>
    </source>
</evidence>
<feature type="transmembrane region" description="Helical" evidence="8">
    <location>
        <begin position="21"/>
        <end position="44"/>
    </location>
</feature>
<feature type="transmembrane region" description="Helical" evidence="8">
    <location>
        <begin position="241"/>
        <end position="266"/>
    </location>
</feature>
<reference evidence="10 11" key="1">
    <citation type="submission" date="2016-06" db="EMBL/GenBank/DDBJ databases">
        <title>Complete genome sequences of Bordetella bronchialis and Bordetella flabilis.</title>
        <authorList>
            <person name="LiPuma J.J."/>
            <person name="Spilker T."/>
        </authorList>
    </citation>
    <scope>NUCLEOTIDE SEQUENCE [LARGE SCALE GENOMIC DNA]</scope>
    <source>
        <strain evidence="10 11">AU10664</strain>
    </source>
</reference>
<dbReference type="Gene3D" id="1.10.3720.10">
    <property type="entry name" value="MetI-like"/>
    <property type="match status" value="1"/>
</dbReference>